<evidence type="ECO:0000256" key="6">
    <source>
        <dbReference type="PROSITE-ProRule" id="PRU00723"/>
    </source>
</evidence>
<dbReference type="Gene3D" id="3.30.1370.210">
    <property type="match status" value="1"/>
</dbReference>
<dbReference type="PANTHER" id="PTHR14493:SF86">
    <property type="entry name" value="ZINC FINGER CCCH DOMAIN-CONTAINING PROTEIN 47"/>
    <property type="match status" value="1"/>
</dbReference>
<keyword evidence="1 6" id="KW-0479">Metal-binding</keyword>
<dbReference type="InterPro" id="IPR045234">
    <property type="entry name" value="Unkempt-like"/>
</dbReference>
<dbReference type="GO" id="GO:0003677">
    <property type="term" value="F:DNA binding"/>
    <property type="evidence" value="ECO:0007669"/>
    <property type="project" value="UniProtKB-KW"/>
</dbReference>
<feature type="zinc finger region" description="C3H1-type" evidence="6">
    <location>
        <begin position="197"/>
        <end position="224"/>
    </location>
</feature>
<evidence type="ECO:0000256" key="2">
    <source>
        <dbReference type="ARBA" id="ARBA00022737"/>
    </source>
</evidence>
<dbReference type="AlphaFoldDB" id="A0A9N7RLF4"/>
<name>A0A9N7RLF4_STRHE</name>
<dbReference type="SMART" id="SM00356">
    <property type="entry name" value="ZnF_C3H1"/>
    <property type="match status" value="2"/>
</dbReference>
<dbReference type="Gene3D" id="1.25.40.20">
    <property type="entry name" value="Ankyrin repeat-containing domain"/>
    <property type="match status" value="1"/>
</dbReference>
<evidence type="ECO:0000259" key="8">
    <source>
        <dbReference type="PROSITE" id="PS50103"/>
    </source>
</evidence>
<evidence type="ECO:0000256" key="4">
    <source>
        <dbReference type="ARBA" id="ARBA00022833"/>
    </source>
</evidence>
<dbReference type="InterPro" id="IPR036770">
    <property type="entry name" value="Ankyrin_rpt-contain_sf"/>
</dbReference>
<feature type="domain" description="C3H1-type" evidence="8">
    <location>
        <begin position="197"/>
        <end position="224"/>
    </location>
</feature>
<dbReference type="EMBL" id="CACSLK010028053">
    <property type="protein sequence ID" value="CAA0834397.1"/>
    <property type="molecule type" value="Genomic_DNA"/>
</dbReference>
<dbReference type="Proteomes" id="UP001153555">
    <property type="component" value="Unassembled WGS sequence"/>
</dbReference>
<evidence type="ECO:0000256" key="1">
    <source>
        <dbReference type="ARBA" id="ARBA00022723"/>
    </source>
</evidence>
<comment type="caution">
    <text evidence="9">The sequence shown here is derived from an EMBL/GenBank/DDBJ whole genome shotgun (WGS) entry which is preliminary data.</text>
</comment>
<keyword evidence="4 6" id="KW-0862">Zinc</keyword>
<dbReference type="FunFam" id="3.30.1370.210:FF:000007">
    <property type="entry name" value="Zinc finger CCCH domain-containing protein"/>
    <property type="match status" value="1"/>
</dbReference>
<evidence type="ECO:0000256" key="7">
    <source>
        <dbReference type="SAM" id="MobiDB-lite"/>
    </source>
</evidence>
<proteinExistence type="predicted"/>
<feature type="compositionally biased region" description="Low complexity" evidence="7">
    <location>
        <begin position="264"/>
        <end position="279"/>
    </location>
</feature>
<dbReference type="PANTHER" id="PTHR14493">
    <property type="entry name" value="UNKEMPT FAMILY MEMBER"/>
    <property type="match status" value="1"/>
</dbReference>
<evidence type="ECO:0000256" key="5">
    <source>
        <dbReference type="ARBA" id="ARBA00023125"/>
    </source>
</evidence>
<accession>A0A9N7RLF4</accession>
<keyword evidence="10" id="KW-1185">Reference proteome</keyword>
<protein>
    <submittedName>
        <fullName evidence="9">Zinc finger CCCH domain-containing protein 29</fullName>
    </submittedName>
</protein>
<organism evidence="9 10">
    <name type="scientific">Striga hermonthica</name>
    <name type="common">Purple witchweed</name>
    <name type="synonym">Buchnera hermonthica</name>
    <dbReference type="NCBI Taxonomy" id="68872"/>
    <lineage>
        <taxon>Eukaryota</taxon>
        <taxon>Viridiplantae</taxon>
        <taxon>Streptophyta</taxon>
        <taxon>Embryophyta</taxon>
        <taxon>Tracheophyta</taxon>
        <taxon>Spermatophyta</taxon>
        <taxon>Magnoliopsida</taxon>
        <taxon>eudicotyledons</taxon>
        <taxon>Gunneridae</taxon>
        <taxon>Pentapetalae</taxon>
        <taxon>asterids</taxon>
        <taxon>lamiids</taxon>
        <taxon>Lamiales</taxon>
        <taxon>Orobanchaceae</taxon>
        <taxon>Buchnereae</taxon>
        <taxon>Striga</taxon>
    </lineage>
</organism>
<reference evidence="9" key="1">
    <citation type="submission" date="2019-12" db="EMBL/GenBank/DDBJ databases">
        <authorList>
            <person name="Scholes J."/>
        </authorList>
    </citation>
    <scope>NUCLEOTIDE SEQUENCE</scope>
</reference>
<evidence type="ECO:0000313" key="9">
    <source>
        <dbReference type="EMBL" id="CAA0834397.1"/>
    </source>
</evidence>
<gene>
    <name evidence="9" type="ORF">SHERM_02221</name>
</gene>
<evidence type="ECO:0000313" key="10">
    <source>
        <dbReference type="Proteomes" id="UP001153555"/>
    </source>
</evidence>
<dbReference type="InterPro" id="IPR057444">
    <property type="entry name" value="Znf-CCCH_AtC3H23-like"/>
</dbReference>
<dbReference type="PROSITE" id="PS50103">
    <property type="entry name" value="ZF_C3H1"/>
    <property type="match status" value="1"/>
</dbReference>
<keyword evidence="3 6" id="KW-0863">Zinc-finger</keyword>
<dbReference type="InterPro" id="IPR000571">
    <property type="entry name" value="Znf_CCCH"/>
</dbReference>
<sequence>MCTGPRSNRYPSQPKMERTLSQEVKTVFPHKTCSSLLELAAADDLTGFIHEIEVNGSDINEPSFWYCRASGSKKMGLYLRTPLMISSSYNSTRVLKYIIDSGKVDISRSCGSDGATPLHCASSAGSWPSDEEARSGPERREILLLPDINEGVYITDEFRMYSFKVRPCSRAYSHDWTECPFAHPGENARRRDPRRHGYTPVPCPEFKKGGCPKGDGCEYAHGVFESWLHPAQYRTRLCKDETGCSRRVCFFAHRPEELRPLYASTGSGLPSPSSGQVSPPISPSVTCSSPMARLTTPPPLHLSGSSRLRTAVSARDLELDFKPTSLESMFGGIGSPDASLMSHLQGLSPKISSGAHIRSSYPSSVRKAGSGYGFDSSAAVAAAVMGSRSAAFAKQRSQSFIDRAGSRGMSPGPVAPVISSGWGSPDGRLDWGFSGEEANKLRKSASFGIRSEPVAAAAAMPVGPLEADGPDVSWVNSLVKDVSLNAAAQWVEQMYMMEQEQMVA</sequence>
<evidence type="ECO:0000256" key="3">
    <source>
        <dbReference type="ARBA" id="ARBA00022771"/>
    </source>
</evidence>
<dbReference type="GO" id="GO:0008270">
    <property type="term" value="F:zinc ion binding"/>
    <property type="evidence" value="ECO:0007669"/>
    <property type="project" value="UniProtKB-KW"/>
</dbReference>
<keyword evidence="5" id="KW-0238">DNA-binding</keyword>
<dbReference type="Pfam" id="PF25512">
    <property type="entry name" value="zf-CCCH_AtC3H23"/>
    <property type="match status" value="1"/>
</dbReference>
<dbReference type="SUPFAM" id="SSF48403">
    <property type="entry name" value="Ankyrin repeat"/>
    <property type="match status" value="1"/>
</dbReference>
<dbReference type="OrthoDB" id="410307at2759"/>
<keyword evidence="2" id="KW-0677">Repeat</keyword>
<feature type="region of interest" description="Disordered" evidence="7">
    <location>
        <begin position="264"/>
        <end position="289"/>
    </location>
</feature>